<feature type="domain" description="ABC3 transporter permease C-terminal" evidence="8">
    <location>
        <begin position="607"/>
        <end position="719"/>
    </location>
</feature>
<dbReference type="InterPro" id="IPR050250">
    <property type="entry name" value="Macrolide_Exporter_MacB"/>
</dbReference>
<feature type="transmembrane region" description="Helical" evidence="7">
    <location>
        <begin position="653"/>
        <end position="676"/>
    </location>
</feature>
<keyword evidence="3 7" id="KW-0812">Transmembrane</keyword>
<evidence type="ECO:0000256" key="4">
    <source>
        <dbReference type="ARBA" id="ARBA00022989"/>
    </source>
</evidence>
<evidence type="ECO:0000256" key="6">
    <source>
        <dbReference type="ARBA" id="ARBA00038076"/>
    </source>
</evidence>
<evidence type="ECO:0000256" key="5">
    <source>
        <dbReference type="ARBA" id="ARBA00023136"/>
    </source>
</evidence>
<evidence type="ECO:0000256" key="3">
    <source>
        <dbReference type="ARBA" id="ARBA00022692"/>
    </source>
</evidence>
<dbReference type="GO" id="GO:0005886">
    <property type="term" value="C:plasma membrane"/>
    <property type="evidence" value="ECO:0007669"/>
    <property type="project" value="UniProtKB-SubCell"/>
</dbReference>
<accession>A0A9D2PNE3</accession>
<dbReference type="Pfam" id="PF02687">
    <property type="entry name" value="FtsX"/>
    <property type="match status" value="2"/>
</dbReference>
<dbReference type="PANTHER" id="PTHR30572">
    <property type="entry name" value="MEMBRANE COMPONENT OF TRANSPORTER-RELATED"/>
    <property type="match status" value="1"/>
</dbReference>
<evidence type="ECO:0000256" key="1">
    <source>
        <dbReference type="ARBA" id="ARBA00004651"/>
    </source>
</evidence>
<proteinExistence type="inferred from homology"/>
<evidence type="ECO:0000313" key="10">
    <source>
        <dbReference type="Proteomes" id="UP000823886"/>
    </source>
</evidence>
<evidence type="ECO:0000313" key="9">
    <source>
        <dbReference type="EMBL" id="HJC64308.1"/>
    </source>
</evidence>
<comment type="subcellular location">
    <subcellularLocation>
        <location evidence="1">Cell membrane</location>
        <topology evidence="1">Multi-pass membrane protein</topology>
    </subcellularLocation>
</comment>
<dbReference type="PANTHER" id="PTHR30572:SF4">
    <property type="entry name" value="ABC TRANSPORTER PERMEASE YTRF"/>
    <property type="match status" value="1"/>
</dbReference>
<comment type="caution">
    <text evidence="9">The sequence shown here is derived from an EMBL/GenBank/DDBJ whole genome shotgun (WGS) entry which is preliminary data.</text>
</comment>
<dbReference type="AlphaFoldDB" id="A0A9D2PNE3"/>
<protein>
    <submittedName>
        <fullName evidence="9">ABC transporter permease</fullName>
    </submittedName>
</protein>
<gene>
    <name evidence="9" type="ORF">H9753_11950</name>
</gene>
<keyword evidence="5 7" id="KW-0472">Membrane</keyword>
<keyword evidence="4 7" id="KW-1133">Transmembrane helix</keyword>
<reference evidence="9" key="1">
    <citation type="journal article" date="2021" name="PeerJ">
        <title>Extensive microbial diversity within the chicken gut microbiome revealed by metagenomics and culture.</title>
        <authorList>
            <person name="Gilroy R."/>
            <person name="Ravi A."/>
            <person name="Getino M."/>
            <person name="Pursley I."/>
            <person name="Horton D.L."/>
            <person name="Alikhan N.F."/>
            <person name="Baker D."/>
            <person name="Gharbi K."/>
            <person name="Hall N."/>
            <person name="Watson M."/>
            <person name="Adriaenssens E.M."/>
            <person name="Foster-Nyarko E."/>
            <person name="Jarju S."/>
            <person name="Secka A."/>
            <person name="Antonio M."/>
            <person name="Oren A."/>
            <person name="Chaudhuri R.R."/>
            <person name="La Ragione R."/>
            <person name="Hildebrand F."/>
            <person name="Pallen M.J."/>
        </authorList>
    </citation>
    <scope>NUCLEOTIDE SEQUENCE</scope>
    <source>
        <strain evidence="9">ChiBcec2-3848</strain>
    </source>
</reference>
<feature type="transmembrane region" description="Helical" evidence="7">
    <location>
        <begin position="688"/>
        <end position="712"/>
    </location>
</feature>
<dbReference type="EMBL" id="DWVZ01000155">
    <property type="protein sequence ID" value="HJC64308.1"/>
    <property type="molecule type" value="Genomic_DNA"/>
</dbReference>
<organism evidence="9 10">
    <name type="scientific">Candidatus Blautia merdavium</name>
    <dbReference type="NCBI Taxonomy" id="2838494"/>
    <lineage>
        <taxon>Bacteria</taxon>
        <taxon>Bacillati</taxon>
        <taxon>Bacillota</taxon>
        <taxon>Clostridia</taxon>
        <taxon>Lachnospirales</taxon>
        <taxon>Lachnospiraceae</taxon>
        <taxon>Blautia</taxon>
    </lineage>
</organism>
<dbReference type="InterPro" id="IPR003838">
    <property type="entry name" value="ABC3_permease_C"/>
</dbReference>
<evidence type="ECO:0000256" key="2">
    <source>
        <dbReference type="ARBA" id="ARBA00022475"/>
    </source>
</evidence>
<feature type="transmembrane region" description="Helical" evidence="7">
    <location>
        <begin position="145"/>
        <end position="166"/>
    </location>
</feature>
<feature type="transmembrane region" description="Helical" evidence="7">
    <location>
        <begin position="201"/>
        <end position="227"/>
    </location>
</feature>
<reference evidence="9" key="2">
    <citation type="submission" date="2021-04" db="EMBL/GenBank/DDBJ databases">
        <authorList>
            <person name="Gilroy R."/>
        </authorList>
    </citation>
    <scope>NUCLEOTIDE SEQUENCE</scope>
    <source>
        <strain evidence="9">ChiBcec2-3848</strain>
    </source>
</reference>
<feature type="transmembrane region" description="Helical" evidence="7">
    <location>
        <begin position="323"/>
        <end position="345"/>
    </location>
</feature>
<evidence type="ECO:0000259" key="8">
    <source>
        <dbReference type="Pfam" id="PF02687"/>
    </source>
</evidence>
<name>A0A9D2PNE3_9FIRM</name>
<feature type="transmembrane region" description="Helical" evidence="7">
    <location>
        <begin position="247"/>
        <end position="266"/>
    </location>
</feature>
<feature type="transmembrane region" description="Helical" evidence="7">
    <location>
        <begin position="20"/>
        <end position="42"/>
    </location>
</feature>
<feature type="transmembrane region" description="Helical" evidence="7">
    <location>
        <begin position="600"/>
        <end position="625"/>
    </location>
</feature>
<comment type="similarity">
    <text evidence="6">Belongs to the ABC-4 integral membrane protein family.</text>
</comment>
<dbReference type="GO" id="GO:0022857">
    <property type="term" value="F:transmembrane transporter activity"/>
    <property type="evidence" value="ECO:0007669"/>
    <property type="project" value="TreeGrafter"/>
</dbReference>
<feature type="domain" description="ABC3 transporter permease C-terminal" evidence="8">
    <location>
        <begin position="153"/>
        <end position="276"/>
    </location>
</feature>
<sequence length="732" mass="81295">MWKDYSIGFIKRNRASSLSVLVAAFISALFLSLLCGLFYNFWNYEIESIVLEEGNWQARITGTFEEDAVSDIEYFANVETAAVNEELSNGQTLVIDICFYNMRSVYQDMPLIAQQLGVPDSSVSYHESLLSTYFIYDPQDTTPPLLIAFYLAVLLIVSVSLILIIHNSFAVSMNARIHQFGIFSSIGATPGQIRTCLLQEAAALCAIPILLGSFIGIALTFGTIQIVNVLADGIVGRHNAVFTYHPLVFAATILVSVLTVLISAWLPARRLSKLTPLEAIKNTGELQLKRRKKSRILARLFGVEGELAGNALKAQKKSLRTSTLSLTLSFLGFTFMLCFFTLSGISTNHTYFERYQDAWDVMATIKDTPIEDLTHEDEIHTLNNTDSVIYQKAEAYSSVPIAAISEEVESLGGLEALAGTSVSVAGDTYTIQAPIVIMDDSSFAAYCEQIGVSPTGTGSVILNRIWDSVNSNFRYKEYVPFLTEGQDTILLQNRDDAAATVTIPVLGYTQEPPVLREEYDNYALVQFLSASSWEQIEEVIGNAEQDTYIRVLATQERTLTELNTIETELTNILGREFTLEVENRVQEKIDNDAMLNGYQLIIGALCALLAMIGIANVFSNTLGFIRQRKREFARYMSIGMTPEGMRKMFRIEALVIAGRPVLITLPITVLFVWFMITASYLNPIEFLSVAPIVPIVIFIAAIFGFVALAYYVGGKKILKCNMAETLQNDYMV</sequence>
<keyword evidence="2" id="KW-1003">Cell membrane</keyword>
<dbReference type="Proteomes" id="UP000823886">
    <property type="component" value="Unassembled WGS sequence"/>
</dbReference>
<evidence type="ECO:0000256" key="7">
    <source>
        <dbReference type="SAM" id="Phobius"/>
    </source>
</evidence>